<keyword evidence="1" id="KW-0812">Transmembrane</keyword>
<reference evidence="3 4" key="1">
    <citation type="submission" date="2020-03" db="EMBL/GenBank/DDBJ databases">
        <title>WGS of the type strain of Planosporangium spp.</title>
        <authorList>
            <person name="Thawai C."/>
        </authorList>
    </citation>
    <scope>NUCLEOTIDE SEQUENCE [LARGE SCALE GENOMIC DNA]</scope>
    <source>
        <strain evidence="3 4">TBRC 5610</strain>
    </source>
</reference>
<gene>
    <name evidence="3" type="ORF">HC031_22375</name>
</gene>
<organism evidence="3 4">
    <name type="scientific">Planosporangium thailandense</name>
    <dbReference type="NCBI Taxonomy" id="765197"/>
    <lineage>
        <taxon>Bacteria</taxon>
        <taxon>Bacillati</taxon>
        <taxon>Actinomycetota</taxon>
        <taxon>Actinomycetes</taxon>
        <taxon>Micromonosporales</taxon>
        <taxon>Micromonosporaceae</taxon>
        <taxon>Planosporangium</taxon>
    </lineage>
</organism>
<dbReference type="EMBL" id="JAATVY010000018">
    <property type="protein sequence ID" value="NJC72442.1"/>
    <property type="molecule type" value="Genomic_DNA"/>
</dbReference>
<dbReference type="Pfam" id="PF09851">
    <property type="entry name" value="SHOCT"/>
    <property type="match status" value="1"/>
</dbReference>
<feature type="domain" description="SHOCT" evidence="2">
    <location>
        <begin position="50"/>
        <end position="75"/>
    </location>
</feature>
<dbReference type="InterPro" id="IPR018649">
    <property type="entry name" value="SHOCT"/>
</dbReference>
<keyword evidence="1" id="KW-1133">Transmembrane helix</keyword>
<name>A0ABX0Y2U5_9ACTN</name>
<keyword evidence="4" id="KW-1185">Reference proteome</keyword>
<proteinExistence type="predicted"/>
<sequence length="85" mass="9456">MMYGYGMGGWGYLFMIVSSLLFWGLLITGIVVLVRHVGGSRSTGVTAARPEQILAERYARGEIDDEEYRRRLDTLRRGGSALAQS</sequence>
<comment type="caution">
    <text evidence="3">The sequence shown here is derived from an EMBL/GenBank/DDBJ whole genome shotgun (WGS) entry which is preliminary data.</text>
</comment>
<evidence type="ECO:0000313" key="4">
    <source>
        <dbReference type="Proteomes" id="UP000722989"/>
    </source>
</evidence>
<evidence type="ECO:0000259" key="2">
    <source>
        <dbReference type="Pfam" id="PF09851"/>
    </source>
</evidence>
<protein>
    <recommendedName>
        <fullName evidence="2">SHOCT domain-containing protein</fullName>
    </recommendedName>
</protein>
<dbReference type="Proteomes" id="UP000722989">
    <property type="component" value="Unassembled WGS sequence"/>
</dbReference>
<accession>A0ABX0Y2U5</accession>
<evidence type="ECO:0000313" key="3">
    <source>
        <dbReference type="EMBL" id="NJC72442.1"/>
    </source>
</evidence>
<dbReference type="RefSeq" id="WP_167927345.1">
    <property type="nucleotide sequence ID" value="NZ_JAATVY010000018.1"/>
</dbReference>
<keyword evidence="1" id="KW-0472">Membrane</keyword>
<evidence type="ECO:0000256" key="1">
    <source>
        <dbReference type="SAM" id="Phobius"/>
    </source>
</evidence>
<feature type="transmembrane region" description="Helical" evidence="1">
    <location>
        <begin position="12"/>
        <end position="34"/>
    </location>
</feature>